<reference evidence="1 2" key="1">
    <citation type="journal article" date="2019" name="Commun. Biol.">
        <title>The bagworm genome reveals a unique fibroin gene that provides high tensile strength.</title>
        <authorList>
            <person name="Kono N."/>
            <person name="Nakamura H."/>
            <person name="Ohtoshi R."/>
            <person name="Tomita M."/>
            <person name="Numata K."/>
            <person name="Arakawa K."/>
        </authorList>
    </citation>
    <scope>NUCLEOTIDE SEQUENCE [LARGE SCALE GENOMIC DNA]</scope>
</reference>
<dbReference type="EMBL" id="BGZK01000800">
    <property type="protein sequence ID" value="GBP60960.1"/>
    <property type="molecule type" value="Genomic_DNA"/>
</dbReference>
<gene>
    <name evidence="1" type="ORF">EVAR_51523_1</name>
</gene>
<comment type="caution">
    <text evidence="1">The sequence shown here is derived from an EMBL/GenBank/DDBJ whole genome shotgun (WGS) entry which is preliminary data.</text>
</comment>
<name>A0A4C1XCZ3_EUMVA</name>
<evidence type="ECO:0000313" key="1">
    <source>
        <dbReference type="EMBL" id="GBP60960.1"/>
    </source>
</evidence>
<protein>
    <submittedName>
        <fullName evidence="1">Uncharacterized protein</fullName>
    </submittedName>
</protein>
<dbReference type="AlphaFoldDB" id="A0A4C1XCZ3"/>
<proteinExistence type="predicted"/>
<sequence>MVALPGIPAPISYEEVCFIASRDSFFGDDWDKEIRDCSTVETSVSEGASPMWKTAVSSADTGIARRGRANAGAPILTVAIRSKGNDLRGIIRPPRTYFRVAE</sequence>
<evidence type="ECO:0000313" key="2">
    <source>
        <dbReference type="Proteomes" id="UP000299102"/>
    </source>
</evidence>
<dbReference type="Proteomes" id="UP000299102">
    <property type="component" value="Unassembled WGS sequence"/>
</dbReference>
<organism evidence="1 2">
    <name type="scientific">Eumeta variegata</name>
    <name type="common">Bagworm moth</name>
    <name type="synonym">Eumeta japonica</name>
    <dbReference type="NCBI Taxonomy" id="151549"/>
    <lineage>
        <taxon>Eukaryota</taxon>
        <taxon>Metazoa</taxon>
        <taxon>Ecdysozoa</taxon>
        <taxon>Arthropoda</taxon>
        <taxon>Hexapoda</taxon>
        <taxon>Insecta</taxon>
        <taxon>Pterygota</taxon>
        <taxon>Neoptera</taxon>
        <taxon>Endopterygota</taxon>
        <taxon>Lepidoptera</taxon>
        <taxon>Glossata</taxon>
        <taxon>Ditrysia</taxon>
        <taxon>Tineoidea</taxon>
        <taxon>Psychidae</taxon>
        <taxon>Oiketicinae</taxon>
        <taxon>Eumeta</taxon>
    </lineage>
</organism>
<keyword evidence="2" id="KW-1185">Reference proteome</keyword>
<accession>A0A4C1XCZ3</accession>